<gene>
    <name evidence="2" type="ORF">FEF09_21865</name>
</gene>
<accession>A0A5C6LPX7</accession>
<feature type="domain" description="VOC" evidence="1">
    <location>
        <begin position="7"/>
        <end position="118"/>
    </location>
</feature>
<dbReference type="InterPro" id="IPR037523">
    <property type="entry name" value="VOC_core"/>
</dbReference>
<comment type="caution">
    <text evidence="2">The sequence shown here is derived from an EMBL/GenBank/DDBJ whole genome shotgun (WGS) entry which is preliminary data.</text>
</comment>
<keyword evidence="3" id="KW-1185">Reference proteome</keyword>
<dbReference type="InterPro" id="IPR029068">
    <property type="entry name" value="Glyas_Bleomycin-R_OHBP_Dase"/>
</dbReference>
<proteinExistence type="predicted"/>
<organism evidence="2 3">
    <name type="scientific">Chitinophaga pinensis</name>
    <dbReference type="NCBI Taxonomy" id="79329"/>
    <lineage>
        <taxon>Bacteria</taxon>
        <taxon>Pseudomonadati</taxon>
        <taxon>Bacteroidota</taxon>
        <taxon>Chitinophagia</taxon>
        <taxon>Chitinophagales</taxon>
        <taxon>Chitinophagaceae</taxon>
        <taxon>Chitinophaga</taxon>
    </lineage>
</organism>
<dbReference type="Gene3D" id="3.10.180.10">
    <property type="entry name" value="2,3-Dihydroxybiphenyl 1,2-Dioxygenase, domain 1"/>
    <property type="match status" value="1"/>
</dbReference>
<dbReference type="EMBL" id="VOHS01000028">
    <property type="protein sequence ID" value="TWV97498.1"/>
    <property type="molecule type" value="Genomic_DNA"/>
</dbReference>
<dbReference type="PROSITE" id="PS51819">
    <property type="entry name" value="VOC"/>
    <property type="match status" value="1"/>
</dbReference>
<evidence type="ECO:0000313" key="2">
    <source>
        <dbReference type="EMBL" id="TWV97498.1"/>
    </source>
</evidence>
<dbReference type="Proteomes" id="UP000318815">
    <property type="component" value="Unassembled WGS sequence"/>
</dbReference>
<dbReference type="AlphaFoldDB" id="A0A5C6LPX7"/>
<sequence length="128" mass="14272">MAQKILGLRTTIYKVADVDQAKEWYAKAFEVQPYFDEPFYVGFEVGGYELGLQPEETSVNDKPESVLTYWGVEDINAEFNRFIALGATEHEAPTEVGGGILVATVKDPWGNIVGLIYNPHFKLPSGQE</sequence>
<evidence type="ECO:0000259" key="1">
    <source>
        <dbReference type="PROSITE" id="PS51819"/>
    </source>
</evidence>
<dbReference type="SUPFAM" id="SSF54593">
    <property type="entry name" value="Glyoxalase/Bleomycin resistance protein/Dihydroxybiphenyl dioxygenase"/>
    <property type="match status" value="1"/>
</dbReference>
<dbReference type="Pfam" id="PF00903">
    <property type="entry name" value="Glyoxalase"/>
    <property type="match status" value="1"/>
</dbReference>
<dbReference type="RefSeq" id="WP_146307076.1">
    <property type="nucleotide sequence ID" value="NZ_VOHS01000028.1"/>
</dbReference>
<protein>
    <submittedName>
        <fullName evidence="2">VOC family protein</fullName>
    </submittedName>
</protein>
<name>A0A5C6LPX7_9BACT</name>
<evidence type="ECO:0000313" key="3">
    <source>
        <dbReference type="Proteomes" id="UP000318815"/>
    </source>
</evidence>
<dbReference type="OrthoDB" id="4548523at2"/>
<dbReference type="InterPro" id="IPR004360">
    <property type="entry name" value="Glyas_Fos-R_dOase_dom"/>
</dbReference>
<reference evidence="2 3" key="1">
    <citation type="submission" date="2019-08" db="EMBL/GenBank/DDBJ databases">
        <title>Whole genome sequencing of chitin degrading bacteria Chitinophaga pinensis YS16.</title>
        <authorList>
            <person name="Singh R.P."/>
            <person name="Manchanda G."/>
            <person name="Maurya I.K."/>
            <person name="Joshi N.K."/>
            <person name="Srivastava A.K."/>
        </authorList>
    </citation>
    <scope>NUCLEOTIDE SEQUENCE [LARGE SCALE GENOMIC DNA]</scope>
    <source>
        <strain evidence="2 3">YS-16</strain>
    </source>
</reference>